<feature type="transmembrane region" description="Helical" evidence="1">
    <location>
        <begin position="223"/>
        <end position="243"/>
    </location>
</feature>
<keyword evidence="1" id="KW-0812">Transmembrane</keyword>
<accession>A0ABW6M275</accession>
<feature type="transmembrane region" description="Helical" evidence="1">
    <location>
        <begin position="172"/>
        <end position="190"/>
    </location>
</feature>
<evidence type="ECO:0000313" key="3">
    <source>
        <dbReference type="Proteomes" id="UP001601303"/>
    </source>
</evidence>
<keyword evidence="1" id="KW-0472">Membrane</keyword>
<organism evidence="2 3">
    <name type="scientific">Streptomyces hokutonensis</name>
    <dbReference type="NCBI Taxonomy" id="1306990"/>
    <lineage>
        <taxon>Bacteria</taxon>
        <taxon>Bacillati</taxon>
        <taxon>Actinomycetota</taxon>
        <taxon>Actinomycetes</taxon>
        <taxon>Kitasatosporales</taxon>
        <taxon>Streptomycetaceae</taxon>
        <taxon>Streptomyces</taxon>
    </lineage>
</organism>
<comment type="caution">
    <text evidence="2">The sequence shown here is derived from an EMBL/GenBank/DDBJ whole genome shotgun (WGS) entry which is preliminary data.</text>
</comment>
<name>A0ABW6M275_9ACTN</name>
<reference evidence="2 3" key="1">
    <citation type="submission" date="2024-10" db="EMBL/GenBank/DDBJ databases">
        <title>The Natural Products Discovery Center: Release of the First 8490 Sequenced Strains for Exploring Actinobacteria Biosynthetic Diversity.</title>
        <authorList>
            <person name="Kalkreuter E."/>
            <person name="Kautsar S.A."/>
            <person name="Yang D."/>
            <person name="Bader C.D."/>
            <person name="Teijaro C.N."/>
            <person name="Fluegel L."/>
            <person name="Davis C.M."/>
            <person name="Simpson J.R."/>
            <person name="Lauterbach L."/>
            <person name="Steele A.D."/>
            <person name="Gui C."/>
            <person name="Meng S."/>
            <person name="Li G."/>
            <person name="Viehrig K."/>
            <person name="Ye F."/>
            <person name="Su P."/>
            <person name="Kiefer A.F."/>
            <person name="Nichols A."/>
            <person name="Cepeda A.J."/>
            <person name="Yan W."/>
            <person name="Fan B."/>
            <person name="Jiang Y."/>
            <person name="Adhikari A."/>
            <person name="Zheng C.-J."/>
            <person name="Schuster L."/>
            <person name="Cowan T.M."/>
            <person name="Smanski M.J."/>
            <person name="Chevrette M.G."/>
            <person name="De Carvalho L.P.S."/>
            <person name="Shen B."/>
        </authorList>
    </citation>
    <scope>NUCLEOTIDE SEQUENCE [LARGE SCALE GENOMIC DNA]</scope>
    <source>
        <strain evidence="2 3">NPDC006488</strain>
    </source>
</reference>
<gene>
    <name evidence="2" type="ORF">ACFYNQ_16890</name>
</gene>
<feature type="transmembrane region" description="Helical" evidence="1">
    <location>
        <begin position="143"/>
        <end position="165"/>
    </location>
</feature>
<keyword evidence="3" id="KW-1185">Reference proteome</keyword>
<sequence>MRDVIASEWLKLRSVRSTWWALGAAFFLMPLTGLLIGMNTSSDQLGNPSYDALDTLTGTAIVQFAFGVLGVLAISPEYGTGLIRTTFAAVPSRSRVIAVKAGLLAAVFAVAGTVISLVTFLVGQAALPAGLGVSLGDPGVLRAVFGAAFYMVFIGMFGFALGALIRHTQGALSVLMAVVFVIMGILPSLVPQSLQDSVAAYSFTGLGRSLIVVKPVDGVTTPLTALVLCLVYAAVVLVPAFILTNRRDP</sequence>
<dbReference type="PANTHER" id="PTHR37305">
    <property type="entry name" value="INTEGRAL MEMBRANE PROTEIN-RELATED"/>
    <property type="match status" value="1"/>
</dbReference>
<feature type="transmembrane region" description="Helical" evidence="1">
    <location>
        <begin position="60"/>
        <end position="80"/>
    </location>
</feature>
<feature type="transmembrane region" description="Helical" evidence="1">
    <location>
        <begin position="101"/>
        <end position="123"/>
    </location>
</feature>
<dbReference type="RefSeq" id="WP_388106629.1">
    <property type="nucleotide sequence ID" value="NZ_JBIAHM010000005.1"/>
</dbReference>
<dbReference type="EMBL" id="JBIAHM010000005">
    <property type="protein sequence ID" value="MFE9600236.1"/>
    <property type="molecule type" value="Genomic_DNA"/>
</dbReference>
<keyword evidence="1" id="KW-1133">Transmembrane helix</keyword>
<dbReference type="PANTHER" id="PTHR37305:SF1">
    <property type="entry name" value="MEMBRANE PROTEIN"/>
    <property type="match status" value="1"/>
</dbReference>
<proteinExistence type="predicted"/>
<feature type="transmembrane region" description="Helical" evidence="1">
    <location>
        <begin position="20"/>
        <end position="40"/>
    </location>
</feature>
<evidence type="ECO:0000256" key="1">
    <source>
        <dbReference type="SAM" id="Phobius"/>
    </source>
</evidence>
<dbReference type="Proteomes" id="UP001601303">
    <property type="component" value="Unassembled WGS sequence"/>
</dbReference>
<evidence type="ECO:0000313" key="2">
    <source>
        <dbReference type="EMBL" id="MFE9600236.1"/>
    </source>
</evidence>
<protein>
    <submittedName>
        <fullName evidence="2">ABC transporter permease</fullName>
    </submittedName>
</protein>